<organism evidence="3 4">
    <name type="scientific">Stella humosa</name>
    <dbReference type="NCBI Taxonomy" id="94"/>
    <lineage>
        <taxon>Bacteria</taxon>
        <taxon>Pseudomonadati</taxon>
        <taxon>Pseudomonadota</taxon>
        <taxon>Alphaproteobacteria</taxon>
        <taxon>Rhodospirillales</taxon>
        <taxon>Stellaceae</taxon>
        <taxon>Stella</taxon>
    </lineage>
</organism>
<protein>
    <submittedName>
        <fullName evidence="3">Phage terminase large subunit-like protein</fullName>
    </submittedName>
</protein>
<dbReference type="Gene3D" id="3.40.50.300">
    <property type="entry name" value="P-loop containing nucleotide triphosphate hydrolases"/>
    <property type="match status" value="1"/>
</dbReference>
<dbReference type="AlphaFoldDB" id="A0A3N1MBR1"/>
<gene>
    <name evidence="3" type="ORF">EDC65_1986</name>
</gene>
<evidence type="ECO:0000313" key="4">
    <source>
        <dbReference type="Proteomes" id="UP000278222"/>
    </source>
</evidence>
<dbReference type="Proteomes" id="UP000278222">
    <property type="component" value="Unassembled WGS sequence"/>
</dbReference>
<comment type="caution">
    <text evidence="3">The sequence shown here is derived from an EMBL/GenBank/DDBJ whole genome shotgun (WGS) entry which is preliminary data.</text>
</comment>
<accession>A0A3N1MBR1</accession>
<feature type="domain" description="Terminase large subunit gp17-like C-terminal" evidence="2">
    <location>
        <begin position="272"/>
        <end position="426"/>
    </location>
</feature>
<keyword evidence="4" id="KW-1185">Reference proteome</keyword>
<dbReference type="OrthoDB" id="4519042at2"/>
<evidence type="ECO:0000313" key="3">
    <source>
        <dbReference type="EMBL" id="ROQ00190.1"/>
    </source>
</evidence>
<proteinExistence type="predicted"/>
<sequence>MNQSVAARLAARPDLGSAFLASLSPAARAHLLHEWRFWARPMQLPPPPPWRVWFIQAGRGAGKTRAAAEFIRAEVTEGRARRIAIVGETAADVRDVMVEGPSGILAVSPPWARPRWQPSLRRLTWANGAVATTFAAVDPEQLRGPEHDLAWADEVAKWPDEEAWHNLMMGLRRGEARCIATSTPRPRAWLKRLLADPGTVVTRGTTEDNAANLAPAALADLARRYGGTRLGRQELAGEFLEDVPGALWQRALFERPGFRAAPAEPPVRVVVAVDPAATAGEDSAETGIVAAARDRAGRFYVLADASARLSPAGWARRAVATFDRHGADRLIGEANNGGDMVEAVLRRAAEAMAADGLRPSPDLAYRKVTASRGKQARAEPVAALYEQGRVHHAGRFDALEDQMCAYLPGSDGPSPDRVDALVWALTALSDGPAVPVVAPFFFGGGDGRR</sequence>
<dbReference type="Gene3D" id="3.30.420.240">
    <property type="match status" value="1"/>
</dbReference>
<evidence type="ECO:0000256" key="1">
    <source>
        <dbReference type="ARBA" id="ARBA00022612"/>
    </source>
</evidence>
<dbReference type="Pfam" id="PF17289">
    <property type="entry name" value="Terminase_6C"/>
    <property type="match status" value="1"/>
</dbReference>
<dbReference type="RefSeq" id="WP_123689496.1">
    <property type="nucleotide sequence ID" value="NZ_AP019700.1"/>
</dbReference>
<name>A0A3N1MBR1_9PROT</name>
<dbReference type="EMBL" id="RJKX01000013">
    <property type="protein sequence ID" value="ROQ00190.1"/>
    <property type="molecule type" value="Genomic_DNA"/>
</dbReference>
<keyword evidence="1" id="KW-1188">Viral release from host cell</keyword>
<evidence type="ECO:0000259" key="2">
    <source>
        <dbReference type="Pfam" id="PF17289"/>
    </source>
</evidence>
<dbReference type="InterPro" id="IPR027417">
    <property type="entry name" value="P-loop_NTPase"/>
</dbReference>
<dbReference type="InterPro" id="IPR035421">
    <property type="entry name" value="Terminase_6C"/>
</dbReference>
<dbReference type="Pfam" id="PF03237">
    <property type="entry name" value="Terminase_6N"/>
    <property type="match status" value="1"/>
</dbReference>
<reference evidence="3 4" key="1">
    <citation type="submission" date="2018-11" db="EMBL/GenBank/DDBJ databases">
        <title>Genomic Encyclopedia of Type Strains, Phase IV (KMG-IV): sequencing the most valuable type-strain genomes for metagenomic binning, comparative biology and taxonomic classification.</title>
        <authorList>
            <person name="Goeker M."/>
        </authorList>
    </citation>
    <scope>NUCLEOTIDE SEQUENCE [LARGE SCALE GENOMIC DNA]</scope>
    <source>
        <strain evidence="3 4">DSM 5900</strain>
    </source>
</reference>